<feature type="transmembrane region" description="Helical" evidence="9">
    <location>
        <begin position="150"/>
        <end position="170"/>
    </location>
</feature>
<dbReference type="InterPro" id="IPR036259">
    <property type="entry name" value="MFS_trans_sf"/>
</dbReference>
<evidence type="ECO:0000256" key="9">
    <source>
        <dbReference type="SAM" id="Phobius"/>
    </source>
</evidence>
<dbReference type="PANTHER" id="PTHR23501:SF102">
    <property type="entry name" value="DRUG TRANSPORTER, PUTATIVE (AFU_ORTHOLOGUE AFUA_3G08530)-RELATED"/>
    <property type="match status" value="1"/>
</dbReference>
<feature type="transmembrane region" description="Helical" evidence="9">
    <location>
        <begin position="312"/>
        <end position="343"/>
    </location>
</feature>
<gene>
    <name evidence="11" type="ORF">HII31_01344</name>
</gene>
<keyword evidence="3 9" id="KW-0812">Transmembrane</keyword>
<dbReference type="InterPro" id="IPR017972">
    <property type="entry name" value="Cyt_P450_CS"/>
</dbReference>
<name>A0A8H6VLZ3_9PEZI</name>
<dbReference type="InterPro" id="IPR001128">
    <property type="entry name" value="Cyt_P450"/>
</dbReference>
<evidence type="ECO:0000313" key="11">
    <source>
        <dbReference type="EMBL" id="KAF7197293.1"/>
    </source>
</evidence>
<feature type="transmembrane region" description="Helical" evidence="9">
    <location>
        <begin position="349"/>
        <end position="368"/>
    </location>
</feature>
<organism evidence="11 12">
    <name type="scientific">Pseudocercospora fuligena</name>
    <dbReference type="NCBI Taxonomy" id="685502"/>
    <lineage>
        <taxon>Eukaryota</taxon>
        <taxon>Fungi</taxon>
        <taxon>Dikarya</taxon>
        <taxon>Ascomycota</taxon>
        <taxon>Pezizomycotina</taxon>
        <taxon>Dothideomycetes</taxon>
        <taxon>Dothideomycetidae</taxon>
        <taxon>Mycosphaerellales</taxon>
        <taxon>Mycosphaerellaceae</taxon>
        <taxon>Pseudocercospora</taxon>
    </lineage>
</organism>
<dbReference type="SUPFAM" id="SSF48264">
    <property type="entry name" value="Cytochrome P450"/>
    <property type="match status" value="1"/>
</dbReference>
<feature type="binding site" description="axial binding residue" evidence="8">
    <location>
        <position position="935"/>
    </location>
    <ligand>
        <name>heme</name>
        <dbReference type="ChEBI" id="CHEBI:30413"/>
    </ligand>
    <ligandPart>
        <name>Fe</name>
        <dbReference type="ChEBI" id="CHEBI:18248"/>
    </ligandPart>
</feature>
<evidence type="ECO:0000256" key="4">
    <source>
        <dbReference type="ARBA" id="ARBA00022723"/>
    </source>
</evidence>
<sequence>MSEEKQVCPGEDTSKDVSTQDAIEINEDLQQNGDHNRAPTGIPMTTIQRRTVMFSLCLVQFLSALDITIIATALPTITRTLDASASEYAWVGSSYTLASTALTPIWAKMSDVFGKKSMLMLANAVFMAGSLVAALATSPGMLIGGRTLQGVGGGGIQVLVTIVIGTLFKLEDRAKYYGITAGVWAVASALGPVLGGVFTEQVSWRWCFYINLPFDGGSLLLLLFFMKLPKPTTPIMSALRSVDWVGSAIIVGGTICFLLGLETGAGNSASWSSAQVVCLLIFGLVLLAFFVVFEASFVFISYDYFLPLYMQVILALSPIISGVSMFALVIPLTICTGLTGFFVKRTGEYTWPIRVGAVVMTLGTGLFIDFKAKLQWHTLILFQMIAGIGAGPVFQTPLIALQAHTRAEDLTAAMSAMTFTRSLATSISLVVGSVLLQARIRGQSLSGLHAVEGGESSKNQYVQALRIMSRTIQHGIGNDFLEHSSADHFCRRGHLSSRTGNLQPFPSPASSLSWTFLGFNHSIMVLVLNQIYGDNYQLAIHKKYGSMVRAAPDIILIADASAVETIYGPRNEQGFFKKSDFYKGFASQIGARCDSFCEQDPVKHAERRRIQAPLYTQGAISSYEPCVDRVVDLFVGQMDRFAKAREVFDISIWMHKYAFDAIGEIFYGKEGGFGMIRDNIDYNGWCKCLETMSDIGAAMTYMPAYLRPFWLLSEVAFGGADARAGISNMEKVKKDAKDATEERIGERFAKTDASARPDMLNKLLDIVDTQGERLNWTTLDVATELWAIIWAGSDTTAISLVSIMYNLHKNPEALSTLRREMEDAINAGTFSMPIRYNDAVKLPYLNAVVQEAMRVCPSLGPGLPRIVPATGARICGEYIAGGTTVIMDQLVVHMDKNIFGEDVEAFKPERWLADKQKAAKMARHDLSFGYGSRICIGKHITRIEMFKLVPTLLMLFDFEFDKPDRTWKVHPGWFQRQSEVFMRVRRR</sequence>
<comment type="cofactor">
    <cofactor evidence="8">
        <name>heme</name>
        <dbReference type="ChEBI" id="CHEBI:30413"/>
    </cofactor>
</comment>
<feature type="transmembrane region" description="Helical" evidence="9">
    <location>
        <begin position="203"/>
        <end position="226"/>
    </location>
</feature>
<protein>
    <submittedName>
        <fullName evidence="11">Efflux pump dotC</fullName>
    </submittedName>
</protein>
<dbReference type="GO" id="GO:0004497">
    <property type="term" value="F:monooxygenase activity"/>
    <property type="evidence" value="ECO:0007669"/>
    <property type="project" value="InterPro"/>
</dbReference>
<feature type="transmembrane region" description="Helical" evidence="9">
    <location>
        <begin position="380"/>
        <end position="400"/>
    </location>
</feature>
<dbReference type="InterPro" id="IPR036396">
    <property type="entry name" value="Cyt_P450_sf"/>
</dbReference>
<comment type="subcellular location">
    <subcellularLocation>
        <location evidence="1">Membrane</location>
        <topology evidence="1">Multi-pass membrane protein</topology>
    </subcellularLocation>
</comment>
<dbReference type="Gene3D" id="1.20.1250.20">
    <property type="entry name" value="MFS general substrate transporter like domains"/>
    <property type="match status" value="1"/>
</dbReference>
<feature type="transmembrane region" description="Helical" evidence="9">
    <location>
        <begin position="52"/>
        <end position="76"/>
    </location>
</feature>
<evidence type="ECO:0000256" key="6">
    <source>
        <dbReference type="ARBA" id="ARBA00023004"/>
    </source>
</evidence>
<evidence type="ECO:0000256" key="8">
    <source>
        <dbReference type="PIRSR" id="PIRSR602401-1"/>
    </source>
</evidence>
<dbReference type="SUPFAM" id="SSF103473">
    <property type="entry name" value="MFS general substrate transporter"/>
    <property type="match status" value="1"/>
</dbReference>
<keyword evidence="4 8" id="KW-0479">Metal-binding</keyword>
<proteinExistence type="inferred from homology"/>
<reference evidence="11" key="1">
    <citation type="submission" date="2020-04" db="EMBL/GenBank/DDBJ databases">
        <title>Draft genome resource of the tomato pathogen Pseudocercospora fuligena.</title>
        <authorList>
            <person name="Zaccaron A."/>
        </authorList>
    </citation>
    <scope>NUCLEOTIDE SEQUENCE</scope>
    <source>
        <strain evidence="11">PF001</strain>
    </source>
</reference>
<dbReference type="InterPro" id="IPR020846">
    <property type="entry name" value="MFS_dom"/>
</dbReference>
<dbReference type="Pfam" id="PF07690">
    <property type="entry name" value="MFS_1"/>
    <property type="match status" value="1"/>
</dbReference>
<dbReference type="Pfam" id="PF00067">
    <property type="entry name" value="p450"/>
    <property type="match status" value="1"/>
</dbReference>
<evidence type="ECO:0000256" key="3">
    <source>
        <dbReference type="ARBA" id="ARBA00022692"/>
    </source>
</evidence>
<keyword evidence="5 9" id="KW-1133">Transmembrane helix</keyword>
<dbReference type="OrthoDB" id="3934656at2759"/>
<dbReference type="GO" id="GO:0016705">
    <property type="term" value="F:oxidoreductase activity, acting on paired donors, with incorporation or reduction of molecular oxygen"/>
    <property type="evidence" value="ECO:0007669"/>
    <property type="project" value="InterPro"/>
</dbReference>
<evidence type="ECO:0000256" key="7">
    <source>
        <dbReference type="ARBA" id="ARBA00023136"/>
    </source>
</evidence>
<keyword evidence="12" id="KW-1185">Reference proteome</keyword>
<dbReference type="GO" id="GO:0020037">
    <property type="term" value="F:heme binding"/>
    <property type="evidence" value="ECO:0007669"/>
    <property type="project" value="InterPro"/>
</dbReference>
<evidence type="ECO:0000313" key="12">
    <source>
        <dbReference type="Proteomes" id="UP000660729"/>
    </source>
</evidence>
<dbReference type="Gene3D" id="1.10.630.10">
    <property type="entry name" value="Cytochrome P450"/>
    <property type="match status" value="1"/>
</dbReference>
<keyword evidence="7 9" id="KW-0472">Membrane</keyword>
<dbReference type="GO" id="GO:0005506">
    <property type="term" value="F:iron ion binding"/>
    <property type="evidence" value="ECO:0007669"/>
    <property type="project" value="InterPro"/>
</dbReference>
<evidence type="ECO:0000256" key="5">
    <source>
        <dbReference type="ARBA" id="ARBA00022989"/>
    </source>
</evidence>
<dbReference type="PANTHER" id="PTHR23501">
    <property type="entry name" value="MAJOR FACILITATOR SUPERFAMILY"/>
    <property type="match status" value="1"/>
</dbReference>
<dbReference type="InterPro" id="IPR002401">
    <property type="entry name" value="Cyt_P450_E_grp-I"/>
</dbReference>
<feature type="transmembrane region" description="Helical" evidence="9">
    <location>
        <begin position="238"/>
        <end position="261"/>
    </location>
</feature>
<feature type="transmembrane region" description="Helical" evidence="9">
    <location>
        <begin position="177"/>
        <end position="197"/>
    </location>
</feature>
<feature type="transmembrane region" description="Helical" evidence="9">
    <location>
        <begin position="119"/>
        <end position="138"/>
    </location>
</feature>
<evidence type="ECO:0000256" key="1">
    <source>
        <dbReference type="ARBA" id="ARBA00004141"/>
    </source>
</evidence>
<feature type="transmembrane region" description="Helical" evidence="9">
    <location>
        <begin position="412"/>
        <end position="436"/>
    </location>
</feature>
<dbReference type="Proteomes" id="UP000660729">
    <property type="component" value="Unassembled WGS sequence"/>
</dbReference>
<keyword evidence="6 8" id="KW-0408">Iron</keyword>
<feature type="transmembrane region" description="Helical" evidence="9">
    <location>
        <begin position="273"/>
        <end position="300"/>
    </location>
</feature>
<dbReference type="PRINTS" id="PR00463">
    <property type="entry name" value="EP450I"/>
</dbReference>
<dbReference type="CDD" id="cd17502">
    <property type="entry name" value="MFS_Azr1_MDR_like"/>
    <property type="match status" value="1"/>
</dbReference>
<feature type="domain" description="Major facilitator superfamily (MFS) profile" evidence="10">
    <location>
        <begin position="52"/>
        <end position="471"/>
    </location>
</feature>
<dbReference type="PRINTS" id="PR00385">
    <property type="entry name" value="P450"/>
</dbReference>
<dbReference type="PROSITE" id="PS00086">
    <property type="entry name" value="CYTOCHROME_P450"/>
    <property type="match status" value="1"/>
</dbReference>
<dbReference type="PROSITE" id="PS50850">
    <property type="entry name" value="MFS"/>
    <property type="match status" value="1"/>
</dbReference>
<comment type="similarity">
    <text evidence="2">Belongs to the major facilitator superfamily. TCR/Tet family.</text>
</comment>
<keyword evidence="8" id="KW-0349">Heme</keyword>
<evidence type="ECO:0000256" key="2">
    <source>
        <dbReference type="ARBA" id="ARBA00007520"/>
    </source>
</evidence>
<dbReference type="CDD" id="cd11060">
    <property type="entry name" value="CYP57A1-like"/>
    <property type="match status" value="1"/>
</dbReference>
<dbReference type="GO" id="GO:0005886">
    <property type="term" value="C:plasma membrane"/>
    <property type="evidence" value="ECO:0007669"/>
    <property type="project" value="TreeGrafter"/>
</dbReference>
<dbReference type="GO" id="GO:0022857">
    <property type="term" value="F:transmembrane transporter activity"/>
    <property type="evidence" value="ECO:0007669"/>
    <property type="project" value="InterPro"/>
</dbReference>
<comment type="caution">
    <text evidence="11">The sequence shown here is derived from an EMBL/GenBank/DDBJ whole genome shotgun (WGS) entry which is preliminary data.</text>
</comment>
<evidence type="ECO:0000259" key="10">
    <source>
        <dbReference type="PROSITE" id="PS50850"/>
    </source>
</evidence>
<dbReference type="AlphaFoldDB" id="A0A8H6VLZ3"/>
<dbReference type="InterPro" id="IPR011701">
    <property type="entry name" value="MFS"/>
</dbReference>
<accession>A0A8H6VLZ3</accession>
<feature type="transmembrane region" description="Helical" evidence="9">
    <location>
        <begin position="88"/>
        <end position="107"/>
    </location>
</feature>
<dbReference type="EMBL" id="JABCIY010000016">
    <property type="protein sequence ID" value="KAF7197293.1"/>
    <property type="molecule type" value="Genomic_DNA"/>
</dbReference>